<accession>A0A8S9KE57</accession>
<feature type="compositionally biased region" description="Basic and acidic residues" evidence="1">
    <location>
        <begin position="12"/>
        <end position="41"/>
    </location>
</feature>
<dbReference type="EMBL" id="QGKY02000190">
    <property type="protein sequence ID" value="KAF2591666.1"/>
    <property type="molecule type" value="Genomic_DNA"/>
</dbReference>
<comment type="caution">
    <text evidence="2">The sequence shown here is derived from an EMBL/GenBank/DDBJ whole genome shotgun (WGS) entry which is preliminary data.</text>
</comment>
<feature type="region of interest" description="Disordered" evidence="1">
    <location>
        <begin position="1"/>
        <end position="73"/>
    </location>
</feature>
<feature type="region of interest" description="Disordered" evidence="1">
    <location>
        <begin position="92"/>
        <end position="128"/>
    </location>
</feature>
<reference evidence="2" key="1">
    <citation type="submission" date="2019-12" db="EMBL/GenBank/DDBJ databases">
        <title>Genome sequencing and annotation of Brassica cretica.</title>
        <authorList>
            <person name="Studholme D.J."/>
            <person name="Sarris P.F."/>
        </authorList>
    </citation>
    <scope>NUCLEOTIDE SEQUENCE</scope>
    <source>
        <strain evidence="2">PFS-102/07</strain>
        <tissue evidence="2">Leaf</tissue>
    </source>
</reference>
<gene>
    <name evidence="2" type="ORF">F2Q70_00039705</name>
</gene>
<proteinExistence type="predicted"/>
<protein>
    <submittedName>
        <fullName evidence="2">Uncharacterized protein</fullName>
    </submittedName>
</protein>
<evidence type="ECO:0000256" key="1">
    <source>
        <dbReference type="SAM" id="MobiDB-lite"/>
    </source>
</evidence>
<sequence length="128" mass="14565">MAKKYAATRAAATKDKSKEECREREADQRADERKKEAERVKTSTSAICRDHQDKPGTDGPKRMIQQGTTNSTRETDILQWNAGTCKNTYLENTKGAKSNQHIARGPEQKPRTEGMISEERRQEENRLA</sequence>
<feature type="compositionally biased region" description="Basic and acidic residues" evidence="1">
    <location>
        <begin position="104"/>
        <end position="128"/>
    </location>
</feature>
<feature type="compositionally biased region" description="Low complexity" evidence="1">
    <location>
        <begin position="1"/>
        <end position="11"/>
    </location>
</feature>
<feature type="compositionally biased region" description="Basic and acidic residues" evidence="1">
    <location>
        <begin position="48"/>
        <end position="61"/>
    </location>
</feature>
<evidence type="ECO:0000313" key="2">
    <source>
        <dbReference type="EMBL" id="KAF2591666.1"/>
    </source>
</evidence>
<feature type="compositionally biased region" description="Polar residues" evidence="1">
    <location>
        <begin position="92"/>
        <end position="101"/>
    </location>
</feature>
<dbReference type="AlphaFoldDB" id="A0A8S9KE57"/>
<name>A0A8S9KE57_BRACR</name>
<organism evidence="2">
    <name type="scientific">Brassica cretica</name>
    <name type="common">Mustard</name>
    <dbReference type="NCBI Taxonomy" id="69181"/>
    <lineage>
        <taxon>Eukaryota</taxon>
        <taxon>Viridiplantae</taxon>
        <taxon>Streptophyta</taxon>
        <taxon>Embryophyta</taxon>
        <taxon>Tracheophyta</taxon>
        <taxon>Spermatophyta</taxon>
        <taxon>Magnoliopsida</taxon>
        <taxon>eudicotyledons</taxon>
        <taxon>Gunneridae</taxon>
        <taxon>Pentapetalae</taxon>
        <taxon>rosids</taxon>
        <taxon>malvids</taxon>
        <taxon>Brassicales</taxon>
        <taxon>Brassicaceae</taxon>
        <taxon>Brassiceae</taxon>
        <taxon>Brassica</taxon>
    </lineage>
</organism>